<reference evidence="3" key="1">
    <citation type="submission" date="2020-05" db="EMBL/GenBank/DDBJ databases">
        <title>Fertoebacter nigrum gen. nov., sp. nov., a new member of the family Rhodobacteraceae.</title>
        <authorList>
            <person name="Szuroczki S."/>
            <person name="Abbaszade G."/>
            <person name="Buni D."/>
            <person name="Schumann P."/>
            <person name="Toth E."/>
        </authorList>
    </citation>
    <scope>NUCLEOTIDE SEQUENCE</scope>
    <source>
        <strain evidence="3">RG-N-1a</strain>
    </source>
</reference>
<dbReference type="Proteomes" id="UP000484076">
    <property type="component" value="Unassembled WGS sequence"/>
</dbReference>
<gene>
    <name evidence="3" type="ORF">GEU84_018040</name>
</gene>
<evidence type="ECO:0000259" key="2">
    <source>
        <dbReference type="Pfam" id="PF08212"/>
    </source>
</evidence>
<accession>A0A8X8KSC0</accession>
<dbReference type="AlphaFoldDB" id="A0A8X8KSC0"/>
<dbReference type="PROSITE" id="PS51257">
    <property type="entry name" value="PROKAR_LIPOPROTEIN"/>
    <property type="match status" value="1"/>
</dbReference>
<dbReference type="EMBL" id="WHUT02000013">
    <property type="protein sequence ID" value="NUB46297.1"/>
    <property type="molecule type" value="Genomic_DNA"/>
</dbReference>
<evidence type="ECO:0000256" key="1">
    <source>
        <dbReference type="SAM" id="SignalP"/>
    </source>
</evidence>
<dbReference type="Gene3D" id="2.40.128.20">
    <property type="match status" value="1"/>
</dbReference>
<comment type="caution">
    <text evidence="3">The sequence shown here is derived from an EMBL/GenBank/DDBJ whole genome shotgun (WGS) entry which is preliminary data.</text>
</comment>
<dbReference type="RefSeq" id="WP_174539978.1">
    <property type="nucleotide sequence ID" value="NZ_WHUT02000013.1"/>
</dbReference>
<dbReference type="Pfam" id="PF08212">
    <property type="entry name" value="Lipocalin_2"/>
    <property type="match status" value="1"/>
</dbReference>
<dbReference type="SUPFAM" id="SSF50814">
    <property type="entry name" value="Lipocalins"/>
    <property type="match status" value="1"/>
</dbReference>
<feature type="chain" id="PRO_5036470873" evidence="1">
    <location>
        <begin position="20"/>
        <end position="174"/>
    </location>
</feature>
<keyword evidence="1" id="KW-0732">Signal</keyword>
<feature type="domain" description="Lipocalin/cytosolic fatty-acid binding" evidence="2">
    <location>
        <begin position="44"/>
        <end position="171"/>
    </location>
</feature>
<dbReference type="InterPro" id="IPR012674">
    <property type="entry name" value="Calycin"/>
</dbReference>
<protein>
    <submittedName>
        <fullName evidence="3">Lipocalin family protein</fullName>
    </submittedName>
</protein>
<sequence length="174" mass="18393">MHRLILLLPILLAACGARGPDVPPAFRDTDRQIYSNAVVQPAQILGEWDQVAGFATPDAGGCGPGRASFAPAPDGLALTARLCLNGVTETFDGTLASLGPGRFAPRGADPAGIGQPWWVVWLDTNDRTLVIGTPSGAFGFILNRGGPLPPDRLAAAREILDWNGYDLAQLRLLR</sequence>
<evidence type="ECO:0000313" key="4">
    <source>
        <dbReference type="Proteomes" id="UP000484076"/>
    </source>
</evidence>
<proteinExistence type="predicted"/>
<name>A0A8X8KSC0_9RHOB</name>
<evidence type="ECO:0000313" key="3">
    <source>
        <dbReference type="EMBL" id="NUB46297.1"/>
    </source>
</evidence>
<keyword evidence="4" id="KW-1185">Reference proteome</keyword>
<dbReference type="InterPro" id="IPR000566">
    <property type="entry name" value="Lipocln_cytosolic_FA-bd_dom"/>
</dbReference>
<feature type="signal peptide" evidence="1">
    <location>
        <begin position="1"/>
        <end position="19"/>
    </location>
</feature>
<organism evidence="3 4">
    <name type="scientific">Fertoeibacter niger</name>
    <dbReference type="NCBI Taxonomy" id="2656921"/>
    <lineage>
        <taxon>Bacteria</taxon>
        <taxon>Pseudomonadati</taxon>
        <taxon>Pseudomonadota</taxon>
        <taxon>Alphaproteobacteria</taxon>
        <taxon>Rhodobacterales</taxon>
        <taxon>Paracoccaceae</taxon>
        <taxon>Fertoeibacter</taxon>
    </lineage>
</organism>